<dbReference type="HOGENOM" id="CLU_1287943_0_0_3"/>
<proteinExistence type="predicted"/>
<accession>Q7V8N6</accession>
<name>Q7V8N6_PROMM</name>
<organism evidence="1 2">
    <name type="scientific">Prochlorococcus marinus (strain MIT 9313)</name>
    <dbReference type="NCBI Taxonomy" id="74547"/>
    <lineage>
        <taxon>Bacteria</taxon>
        <taxon>Bacillati</taxon>
        <taxon>Cyanobacteriota</taxon>
        <taxon>Cyanophyceae</taxon>
        <taxon>Synechococcales</taxon>
        <taxon>Prochlorococcaceae</taxon>
        <taxon>Prochlorococcus</taxon>
    </lineage>
</organism>
<evidence type="ECO:0000313" key="2">
    <source>
        <dbReference type="Proteomes" id="UP000001423"/>
    </source>
</evidence>
<dbReference type="EMBL" id="BX548175">
    <property type="protein sequence ID" value="CAE20476.1"/>
    <property type="molecule type" value="Genomic_DNA"/>
</dbReference>
<dbReference type="RefSeq" id="WP_011129680.1">
    <property type="nucleotide sequence ID" value="NC_005071.1"/>
</dbReference>
<evidence type="ECO:0000313" key="1">
    <source>
        <dbReference type="EMBL" id="CAE20476.1"/>
    </source>
</evidence>
<dbReference type="KEGG" id="pmt:PMT_0301"/>
<protein>
    <submittedName>
        <fullName evidence="1">Possible Fanconi anaemia group C protein</fullName>
    </submittedName>
</protein>
<dbReference type="AlphaFoldDB" id="Q7V8N6"/>
<sequence>MTPSEIADLVSLGEIRRNLDKMNISIDQGEEEVMCIVEDKLKEKAIKYSEDDLYDANKLVIEKFNSAYRSQLKKEDQFKNSTVEENTSVSPIRTYGPSVGIGIGVAAITAIGVSAIGAQRTMTIASSAALGSSAVVLSYKFRSTSKSAEAAKTDKVIREFISEFREEADNLPNAYKNFRKGARQYSSVASTEELFGAIHKFNAAWKHAKDKYKL</sequence>
<gene>
    <name evidence="1" type="ordered locus">PMT_0301</name>
</gene>
<keyword evidence="2" id="KW-1185">Reference proteome</keyword>
<reference evidence="1 2" key="1">
    <citation type="journal article" date="2003" name="Nature">
        <title>Genome divergence in two Prochlorococcus ecotypes reflects oceanic niche differentiation.</title>
        <authorList>
            <person name="Rocap G."/>
            <person name="Larimer F.W."/>
            <person name="Lamerdin J.E."/>
            <person name="Malfatti S."/>
            <person name="Chain P."/>
            <person name="Ahlgren N.A."/>
            <person name="Arellano A."/>
            <person name="Coleman M."/>
            <person name="Hauser L."/>
            <person name="Hess W.R."/>
            <person name="Johnson Z.I."/>
            <person name="Land M.L."/>
            <person name="Lindell D."/>
            <person name="Post A.F."/>
            <person name="Regala W."/>
            <person name="Shah M."/>
            <person name="Shaw S.L."/>
            <person name="Steglich C."/>
            <person name="Sullivan M.B."/>
            <person name="Ting C.S."/>
            <person name="Tolonen A."/>
            <person name="Webb E.A."/>
            <person name="Zinser E.R."/>
            <person name="Chisholm S.W."/>
        </authorList>
    </citation>
    <scope>NUCLEOTIDE SEQUENCE [LARGE SCALE GENOMIC DNA]</scope>
    <source>
        <strain evidence="2">MIT 9313</strain>
    </source>
</reference>
<dbReference type="Proteomes" id="UP000001423">
    <property type="component" value="Chromosome"/>
</dbReference>